<proteinExistence type="predicted"/>
<dbReference type="RefSeq" id="WP_164324570.1">
    <property type="nucleotide sequence ID" value="NZ_JAAGLU010000099.1"/>
</dbReference>
<dbReference type="AlphaFoldDB" id="A0A6B3C770"/>
<feature type="non-terminal residue" evidence="1">
    <location>
        <position position="97"/>
    </location>
</feature>
<protein>
    <submittedName>
        <fullName evidence="1">Uncharacterized protein</fullName>
    </submittedName>
</protein>
<organism evidence="1">
    <name type="scientific">Streptomyces sp. SID12501</name>
    <dbReference type="NCBI Taxonomy" id="2706042"/>
    <lineage>
        <taxon>Bacteria</taxon>
        <taxon>Bacillati</taxon>
        <taxon>Actinomycetota</taxon>
        <taxon>Actinomycetes</taxon>
        <taxon>Kitasatosporales</taxon>
        <taxon>Streptomycetaceae</taxon>
        <taxon>Streptomyces</taxon>
    </lineage>
</organism>
<name>A0A6B3C770_9ACTN</name>
<evidence type="ECO:0000313" key="1">
    <source>
        <dbReference type="EMBL" id="NEC92665.1"/>
    </source>
</evidence>
<reference evidence="1" key="1">
    <citation type="submission" date="2020-01" db="EMBL/GenBank/DDBJ databases">
        <title>Insect and environment-associated Actinomycetes.</title>
        <authorList>
            <person name="Currrie C."/>
            <person name="Chevrette M."/>
            <person name="Carlson C."/>
            <person name="Stubbendieck R."/>
            <person name="Wendt-Pienkowski E."/>
        </authorList>
    </citation>
    <scope>NUCLEOTIDE SEQUENCE</scope>
    <source>
        <strain evidence="1">SID12501</strain>
    </source>
</reference>
<accession>A0A6B3C770</accession>
<dbReference type="EMBL" id="JAAGLU010000099">
    <property type="protein sequence ID" value="NEC92665.1"/>
    <property type="molecule type" value="Genomic_DNA"/>
</dbReference>
<comment type="caution">
    <text evidence="1">The sequence shown here is derived from an EMBL/GenBank/DDBJ whole genome shotgun (WGS) entry which is preliminary data.</text>
</comment>
<sequence>MTLAYLRDCAPATSSARWNQLWSWEAGAIFKGENTTISGYSDFCLRANSNNPFNSKLYTGGCADKADWGSFNPDPAVGAGAAGPDTYQIVNFLEFGR</sequence>
<gene>
    <name evidence="1" type="ORF">G3I71_44575</name>
</gene>